<comment type="function">
    <text evidence="9 10">Key enzyme in the regulation of glycerol uptake and metabolism. Catalyzes the phosphorylation of glycerol to yield sn-glycerol 3-phosphate.</text>
</comment>
<feature type="binding site" evidence="10">
    <location>
        <position position="15"/>
    </location>
    <ligand>
        <name>ADP</name>
        <dbReference type="ChEBI" id="CHEBI:456216"/>
    </ligand>
</feature>
<feature type="binding site" evidence="10">
    <location>
        <position position="239"/>
    </location>
    <ligand>
        <name>sn-glycerol 3-phosphate</name>
        <dbReference type="ChEBI" id="CHEBI:57597"/>
    </ligand>
</feature>
<comment type="pathway">
    <text evidence="1 10">Polyol metabolism; glycerol degradation via glycerol kinase pathway; sn-glycerol 3-phosphate from glycerol: step 1/1.</text>
</comment>
<keyword evidence="7 10" id="KW-0067">ATP-binding</keyword>
<dbReference type="Pfam" id="PF00370">
    <property type="entry name" value="FGGY_N"/>
    <property type="match status" value="1"/>
</dbReference>
<dbReference type="FunFam" id="3.30.420.40:FF:000007">
    <property type="entry name" value="Glycerol kinase"/>
    <property type="match status" value="1"/>
</dbReference>
<evidence type="ECO:0000256" key="5">
    <source>
        <dbReference type="ARBA" id="ARBA00022777"/>
    </source>
</evidence>
<dbReference type="InterPro" id="IPR018484">
    <property type="entry name" value="FGGY_N"/>
</dbReference>
<dbReference type="InterPro" id="IPR000577">
    <property type="entry name" value="Carb_kinase_FGGY"/>
</dbReference>
<gene>
    <name evidence="10" type="primary">glpK</name>
    <name evidence="14" type="ORF">AVDCRST_MAG50-1062</name>
</gene>
<feature type="binding site" evidence="10">
    <location>
        <position position="130"/>
    </location>
    <ligand>
        <name>sn-glycerol 3-phosphate</name>
        <dbReference type="ChEBI" id="CHEBI:57597"/>
    </ligand>
</feature>
<evidence type="ECO:0000256" key="6">
    <source>
        <dbReference type="ARBA" id="ARBA00022798"/>
    </source>
</evidence>
<dbReference type="InterPro" id="IPR043129">
    <property type="entry name" value="ATPase_NBD"/>
</dbReference>
<evidence type="ECO:0000256" key="3">
    <source>
        <dbReference type="ARBA" id="ARBA00022679"/>
    </source>
</evidence>
<dbReference type="PANTHER" id="PTHR10196">
    <property type="entry name" value="SUGAR KINASE"/>
    <property type="match status" value="1"/>
</dbReference>
<comment type="similarity">
    <text evidence="2 10 11">Belongs to the FGGY kinase family.</text>
</comment>
<feature type="binding site" evidence="10">
    <location>
        <position position="79"/>
    </location>
    <ligand>
        <name>glycerol</name>
        <dbReference type="ChEBI" id="CHEBI:17754"/>
    </ligand>
</feature>
<reference evidence="14" key="1">
    <citation type="submission" date="2020-02" db="EMBL/GenBank/DDBJ databases">
        <authorList>
            <person name="Meier V. D."/>
        </authorList>
    </citation>
    <scope>NUCLEOTIDE SEQUENCE</scope>
    <source>
        <strain evidence="14">AVDCRST_MAG50</strain>
    </source>
</reference>
<dbReference type="GO" id="GO:0005829">
    <property type="term" value="C:cytosol"/>
    <property type="evidence" value="ECO:0007669"/>
    <property type="project" value="UniProtKB-ARBA"/>
</dbReference>
<keyword evidence="5 10" id="KW-0418">Kinase</keyword>
<comment type="caution">
    <text evidence="10">Lacks conserved residue(s) required for the propagation of feature annotation.</text>
</comment>
<dbReference type="PIRSF" id="PIRSF000538">
    <property type="entry name" value="GlpK"/>
    <property type="match status" value="1"/>
</dbReference>
<feature type="domain" description="Carbohydrate kinase FGGY N-terminal" evidence="12">
    <location>
        <begin position="4"/>
        <end position="246"/>
    </location>
</feature>
<feature type="binding site" evidence="10">
    <location>
        <position position="78"/>
    </location>
    <ligand>
        <name>glycerol</name>
        <dbReference type="ChEBI" id="CHEBI:17754"/>
    </ligand>
</feature>
<dbReference type="GO" id="GO:0004370">
    <property type="term" value="F:glycerol kinase activity"/>
    <property type="evidence" value="ECO:0007669"/>
    <property type="project" value="UniProtKB-UniRule"/>
</dbReference>
<evidence type="ECO:0000259" key="12">
    <source>
        <dbReference type="Pfam" id="PF00370"/>
    </source>
</evidence>
<feature type="binding site" evidence="10">
    <location>
        <position position="240"/>
    </location>
    <ligand>
        <name>glycerol</name>
        <dbReference type="ChEBI" id="CHEBI:17754"/>
    </ligand>
</feature>
<dbReference type="PANTHER" id="PTHR10196:SF69">
    <property type="entry name" value="GLYCEROL KINASE"/>
    <property type="match status" value="1"/>
</dbReference>
<evidence type="ECO:0000256" key="9">
    <source>
        <dbReference type="ARBA" id="ARBA00054633"/>
    </source>
</evidence>
<comment type="catalytic activity">
    <reaction evidence="8 10">
        <text>glycerol + ATP = sn-glycerol 3-phosphate + ADP + H(+)</text>
        <dbReference type="Rhea" id="RHEA:21644"/>
        <dbReference type="ChEBI" id="CHEBI:15378"/>
        <dbReference type="ChEBI" id="CHEBI:17754"/>
        <dbReference type="ChEBI" id="CHEBI:30616"/>
        <dbReference type="ChEBI" id="CHEBI:57597"/>
        <dbReference type="ChEBI" id="CHEBI:456216"/>
        <dbReference type="EC" id="2.7.1.30"/>
    </reaction>
</comment>
<dbReference type="GO" id="GO:0019563">
    <property type="term" value="P:glycerol catabolic process"/>
    <property type="evidence" value="ECO:0007669"/>
    <property type="project" value="UniProtKB-UniRule"/>
</dbReference>
<dbReference type="UniPathway" id="UPA00618">
    <property type="reaction ID" value="UER00672"/>
</dbReference>
<dbReference type="GO" id="GO:0006072">
    <property type="term" value="P:glycerol-3-phosphate metabolic process"/>
    <property type="evidence" value="ECO:0007669"/>
    <property type="project" value="InterPro"/>
</dbReference>
<name>A0A6J4HQK1_9ACTN</name>
<dbReference type="NCBIfam" id="NF000756">
    <property type="entry name" value="PRK00047.1"/>
    <property type="match status" value="1"/>
</dbReference>
<evidence type="ECO:0000256" key="4">
    <source>
        <dbReference type="ARBA" id="ARBA00022741"/>
    </source>
</evidence>
<protein>
    <recommendedName>
        <fullName evidence="10">Glycerol kinase</fullName>
        <ecNumber evidence="10">2.7.1.30</ecNumber>
    </recommendedName>
    <alternativeName>
        <fullName evidence="10">ATP:glycerol 3-phosphotransferase</fullName>
    </alternativeName>
    <alternativeName>
        <fullName evidence="10">Glycerokinase</fullName>
        <shortName evidence="10">GK</shortName>
    </alternativeName>
</protein>
<keyword evidence="6 10" id="KW-0319">Glycerol metabolism</keyword>
<proteinExistence type="inferred from homology"/>
<dbReference type="InterPro" id="IPR018483">
    <property type="entry name" value="Carb_kinase_FGGY_CS"/>
</dbReference>
<feature type="binding site" evidence="10">
    <location>
        <position position="406"/>
    </location>
    <ligand>
        <name>ATP</name>
        <dbReference type="ChEBI" id="CHEBI:30616"/>
    </ligand>
</feature>
<dbReference type="CDD" id="cd07769">
    <property type="entry name" value="ASKHA_NBD_FGGY_GK"/>
    <property type="match status" value="1"/>
</dbReference>
<evidence type="ECO:0000256" key="8">
    <source>
        <dbReference type="ARBA" id="ARBA00052101"/>
    </source>
</evidence>
<dbReference type="Gene3D" id="3.30.420.40">
    <property type="match status" value="2"/>
</dbReference>
<evidence type="ECO:0000256" key="1">
    <source>
        <dbReference type="ARBA" id="ARBA00005190"/>
    </source>
</evidence>
<feature type="binding site" evidence="10">
    <location>
        <position position="11"/>
    </location>
    <ligand>
        <name>ATP</name>
        <dbReference type="ChEBI" id="CHEBI:30616"/>
    </ligand>
</feature>
<dbReference type="HAMAP" id="MF_00186">
    <property type="entry name" value="Glycerol_kin"/>
    <property type="match status" value="1"/>
</dbReference>
<feature type="domain" description="Carbohydrate kinase FGGY C-terminal" evidence="13">
    <location>
        <begin position="257"/>
        <end position="445"/>
    </location>
</feature>
<feature type="binding site" evidence="10">
    <location>
        <position position="11"/>
    </location>
    <ligand>
        <name>sn-glycerol 3-phosphate</name>
        <dbReference type="ChEBI" id="CHEBI:57597"/>
    </ligand>
</feature>
<feature type="binding site" evidence="10">
    <location>
        <position position="261"/>
    </location>
    <ligand>
        <name>ATP</name>
        <dbReference type="ChEBI" id="CHEBI:30616"/>
    </ligand>
</feature>
<feature type="binding site" evidence="10">
    <location>
        <position position="239"/>
    </location>
    <ligand>
        <name>glycerol</name>
        <dbReference type="ChEBI" id="CHEBI:17754"/>
    </ligand>
</feature>
<dbReference type="SUPFAM" id="SSF53067">
    <property type="entry name" value="Actin-like ATPase domain"/>
    <property type="match status" value="2"/>
</dbReference>
<dbReference type="InterPro" id="IPR018485">
    <property type="entry name" value="FGGY_C"/>
</dbReference>
<dbReference type="AlphaFoldDB" id="A0A6J4HQK1"/>
<feature type="binding site" evidence="10">
    <location>
        <position position="305"/>
    </location>
    <ligand>
        <name>ATP</name>
        <dbReference type="ChEBI" id="CHEBI:30616"/>
    </ligand>
</feature>
<sequence>MGVTVAIDAGTTGVRALAVNEAGRPVGWSYREFPQHFPQPGWVEHDADDIWRTVQETMGELVSTLDQPIAAIGLTNQRETVVVWDRRTGRPLHRAIVWQDRRTADLCGELERSGALDVVRARTGLVLDPYFSATKLHWLLHEGGVPEGPDLAFGTVDSWVLWNLTGGVDGGLHVTEPSNASRTLLYDIRALQWSDELADIFGVPTSCLPEVRPSSGRFGVTAPGLSVPAGLPISGCAGDQQAALFGQACFVPGMTKNTYGTGSFVLMNVGDSCPDPVEGLLSTVAWTLADGSTTYALEGSIFVTGAAVQWLRDGLGLIREAAEIGPLAASIPDAEGVYLVPAFTGLGSPHWDPYARGTLVGLTRGTGRAHLARAVVEAMAYQTRDVVAAMTDASGHAVACLRVDGGASVMDILLQLQADQLGVPVHRSDVQETTALGAAYLAGLAEGVWASLDEISGHWASDGEFSPTASRHGPDSRYAGWQRAVERSRGWAPAATA</sequence>
<evidence type="ECO:0000259" key="13">
    <source>
        <dbReference type="Pfam" id="PF02782"/>
    </source>
</evidence>
<dbReference type="Pfam" id="PF02782">
    <property type="entry name" value="FGGY_C"/>
    <property type="match status" value="1"/>
</dbReference>
<dbReference type="InterPro" id="IPR005999">
    <property type="entry name" value="Glycerol_kin"/>
</dbReference>
<feature type="binding site" evidence="10">
    <location>
        <position position="11"/>
    </location>
    <ligand>
        <name>ADP</name>
        <dbReference type="ChEBI" id="CHEBI:456216"/>
    </ligand>
</feature>
<accession>A0A6J4HQK1</accession>
<evidence type="ECO:0000256" key="10">
    <source>
        <dbReference type="HAMAP-Rule" id="MF_00186"/>
    </source>
</evidence>
<dbReference type="GO" id="GO:0005524">
    <property type="term" value="F:ATP binding"/>
    <property type="evidence" value="ECO:0007669"/>
    <property type="project" value="UniProtKB-UniRule"/>
</dbReference>
<dbReference type="EMBL" id="CADCTF010000058">
    <property type="protein sequence ID" value="CAA9230042.1"/>
    <property type="molecule type" value="Genomic_DNA"/>
</dbReference>
<evidence type="ECO:0000256" key="11">
    <source>
        <dbReference type="RuleBase" id="RU003733"/>
    </source>
</evidence>
<evidence type="ECO:0000256" key="7">
    <source>
        <dbReference type="ARBA" id="ARBA00022840"/>
    </source>
</evidence>
<dbReference type="PROSITE" id="PS00445">
    <property type="entry name" value="FGGY_KINASES_2"/>
    <property type="match status" value="1"/>
</dbReference>
<organism evidence="14">
    <name type="scientific">uncultured Acidimicrobiales bacterium</name>
    <dbReference type="NCBI Taxonomy" id="310071"/>
    <lineage>
        <taxon>Bacteria</taxon>
        <taxon>Bacillati</taxon>
        <taxon>Actinomycetota</taxon>
        <taxon>Acidimicrobiia</taxon>
        <taxon>Acidimicrobiales</taxon>
        <taxon>environmental samples</taxon>
    </lineage>
</organism>
<feature type="binding site" evidence="10">
    <location>
        <position position="130"/>
    </location>
    <ligand>
        <name>glycerol</name>
        <dbReference type="ChEBI" id="CHEBI:17754"/>
    </ligand>
</feature>
<dbReference type="NCBIfam" id="TIGR01311">
    <property type="entry name" value="glycerol_kin"/>
    <property type="match status" value="1"/>
</dbReference>
<dbReference type="FunFam" id="3.30.420.40:FF:000008">
    <property type="entry name" value="Glycerol kinase"/>
    <property type="match status" value="1"/>
</dbReference>
<feature type="binding site" evidence="10">
    <location>
        <position position="78"/>
    </location>
    <ligand>
        <name>sn-glycerol 3-phosphate</name>
        <dbReference type="ChEBI" id="CHEBI:57597"/>
    </ligand>
</feature>
<feature type="binding site" evidence="10">
    <location>
        <position position="305"/>
    </location>
    <ligand>
        <name>ADP</name>
        <dbReference type="ChEBI" id="CHEBI:456216"/>
    </ligand>
</feature>
<feature type="binding site" evidence="10">
    <location>
        <position position="406"/>
    </location>
    <ligand>
        <name>ADP</name>
        <dbReference type="ChEBI" id="CHEBI:456216"/>
    </ligand>
</feature>
<evidence type="ECO:0000313" key="14">
    <source>
        <dbReference type="EMBL" id="CAA9230042.1"/>
    </source>
</evidence>
<evidence type="ECO:0000256" key="2">
    <source>
        <dbReference type="ARBA" id="ARBA00009156"/>
    </source>
</evidence>
<feature type="binding site" evidence="10">
    <location>
        <position position="12"/>
    </location>
    <ligand>
        <name>ATP</name>
        <dbReference type="ChEBI" id="CHEBI:30616"/>
    </ligand>
</feature>
<keyword evidence="3 10" id="KW-0808">Transferase</keyword>
<feature type="binding site" evidence="10">
    <location>
        <position position="79"/>
    </location>
    <ligand>
        <name>sn-glycerol 3-phosphate</name>
        <dbReference type="ChEBI" id="CHEBI:57597"/>
    </ligand>
</feature>
<comment type="activity regulation">
    <text evidence="10">Inhibited by fructose 1,6-bisphosphate (FBP).</text>
</comment>
<keyword evidence="4 10" id="KW-0547">Nucleotide-binding</keyword>
<dbReference type="EC" id="2.7.1.30" evidence="10"/>
<feature type="binding site" evidence="10">
    <location>
        <position position="261"/>
    </location>
    <ligand>
        <name>ADP</name>
        <dbReference type="ChEBI" id="CHEBI:456216"/>
    </ligand>
</feature>
<feature type="binding site" evidence="10">
    <location>
        <position position="309"/>
    </location>
    <ligand>
        <name>ATP</name>
        <dbReference type="ChEBI" id="CHEBI:30616"/>
    </ligand>
</feature>